<dbReference type="AlphaFoldDB" id="A0A4R1MA07"/>
<feature type="transmembrane region" description="Helical" evidence="10">
    <location>
        <begin position="269"/>
        <end position="293"/>
    </location>
</feature>
<name>A0A4R1MA07_9FIRM</name>
<dbReference type="GO" id="GO:0015031">
    <property type="term" value="P:protein transport"/>
    <property type="evidence" value="ECO:0007669"/>
    <property type="project" value="UniProtKB-KW"/>
</dbReference>
<evidence type="ECO:0000256" key="2">
    <source>
        <dbReference type="ARBA" id="ARBA00022448"/>
    </source>
</evidence>
<dbReference type="Pfam" id="PF02096">
    <property type="entry name" value="60KD_IMP"/>
    <property type="match status" value="1"/>
</dbReference>
<protein>
    <submittedName>
        <fullName evidence="12">YidC/Oxa1 family membrane protein insertase</fullName>
    </submittedName>
</protein>
<dbReference type="InterPro" id="IPR028055">
    <property type="entry name" value="YidC/Oxa/ALB_C"/>
</dbReference>
<feature type="transmembrane region" description="Helical" evidence="10">
    <location>
        <begin position="230"/>
        <end position="248"/>
    </location>
</feature>
<dbReference type="PANTHER" id="PTHR12428">
    <property type="entry name" value="OXA1"/>
    <property type="match status" value="1"/>
</dbReference>
<evidence type="ECO:0000256" key="5">
    <source>
        <dbReference type="ARBA" id="ARBA00022927"/>
    </source>
</evidence>
<dbReference type="RefSeq" id="WP_132283495.1">
    <property type="nucleotide sequence ID" value="NZ_SMGQ01000019.1"/>
</dbReference>
<organism evidence="12 13">
    <name type="scientific">Natranaerovirga hydrolytica</name>
    <dbReference type="NCBI Taxonomy" id="680378"/>
    <lineage>
        <taxon>Bacteria</taxon>
        <taxon>Bacillati</taxon>
        <taxon>Bacillota</taxon>
        <taxon>Clostridia</taxon>
        <taxon>Lachnospirales</taxon>
        <taxon>Natranaerovirgaceae</taxon>
        <taxon>Natranaerovirga</taxon>
    </lineage>
</organism>
<dbReference type="PANTHER" id="PTHR12428:SF65">
    <property type="entry name" value="CYTOCHROME C OXIDASE ASSEMBLY PROTEIN COX18, MITOCHONDRIAL"/>
    <property type="match status" value="1"/>
</dbReference>
<feature type="transmembrane region" description="Helical" evidence="10">
    <location>
        <begin position="41"/>
        <end position="61"/>
    </location>
</feature>
<keyword evidence="13" id="KW-1185">Reference proteome</keyword>
<dbReference type="GO" id="GO:0032977">
    <property type="term" value="F:membrane insertase activity"/>
    <property type="evidence" value="ECO:0007669"/>
    <property type="project" value="InterPro"/>
</dbReference>
<keyword evidence="5" id="KW-0653">Protein transport</keyword>
<dbReference type="EMBL" id="SMGQ01000019">
    <property type="protein sequence ID" value="TCK86789.1"/>
    <property type="molecule type" value="Genomic_DNA"/>
</dbReference>
<accession>A0A4R1MA07</accession>
<keyword evidence="6 10" id="KW-1133">Transmembrane helix</keyword>
<evidence type="ECO:0000256" key="4">
    <source>
        <dbReference type="ARBA" id="ARBA00022692"/>
    </source>
</evidence>
<keyword evidence="8" id="KW-0143">Chaperone</keyword>
<dbReference type="InterPro" id="IPR047196">
    <property type="entry name" value="YidC_ALB_C"/>
</dbReference>
<comment type="subcellular location">
    <subcellularLocation>
        <location evidence="1">Cell membrane</location>
        <topology evidence="1">Multi-pass membrane protein</topology>
    </subcellularLocation>
    <subcellularLocation>
        <location evidence="9">Membrane</location>
        <topology evidence="9">Multi-pass membrane protein</topology>
    </subcellularLocation>
</comment>
<dbReference type="InterPro" id="IPR001708">
    <property type="entry name" value="YidC/ALB3/OXA1/COX18"/>
</dbReference>
<dbReference type="GO" id="GO:0005886">
    <property type="term" value="C:plasma membrane"/>
    <property type="evidence" value="ECO:0007669"/>
    <property type="project" value="UniProtKB-SubCell"/>
</dbReference>
<keyword evidence="2" id="KW-0813">Transport</keyword>
<evidence type="ECO:0000313" key="12">
    <source>
        <dbReference type="EMBL" id="TCK86789.1"/>
    </source>
</evidence>
<evidence type="ECO:0000256" key="9">
    <source>
        <dbReference type="RuleBase" id="RU003945"/>
    </source>
</evidence>
<evidence type="ECO:0000256" key="7">
    <source>
        <dbReference type="ARBA" id="ARBA00023136"/>
    </source>
</evidence>
<dbReference type="CDD" id="cd20070">
    <property type="entry name" value="5TM_YidC_Alb3"/>
    <property type="match status" value="1"/>
</dbReference>
<comment type="caution">
    <text evidence="12">The sequence shown here is derived from an EMBL/GenBank/DDBJ whole genome shotgun (WGS) entry which is preliminary data.</text>
</comment>
<sequence>MFNLILTRSSMPVIGPISNLFGVILDMIYNSLYTLFSIENLGISIIVFTIITRLLMLPLAIKQQKTMQVTQKMQPELKVVQEKYKNKKDAESQRKMQQELSTIYQKYNANPLAGCLTTVLQIPIIFALFDVLRNIPAHITNINVLYLNVVNQITNVEGYESILEKISESANVVISSFDPENIIGFLNLVNDWDLVIGHFQAYNIQIQGYLDQIANINTFVGINLANAPGLAFPGILIPIFAVASQFLASKTMNMTSDSNNPAAQTQKTMMYFLPLISGFFVVAMPAGLGIYWITSSIVQAAQQVYINKFVIKEKEVK</sequence>
<evidence type="ECO:0000256" key="6">
    <source>
        <dbReference type="ARBA" id="ARBA00022989"/>
    </source>
</evidence>
<evidence type="ECO:0000256" key="3">
    <source>
        <dbReference type="ARBA" id="ARBA00022475"/>
    </source>
</evidence>
<evidence type="ECO:0000256" key="8">
    <source>
        <dbReference type="ARBA" id="ARBA00023186"/>
    </source>
</evidence>
<proteinExistence type="inferred from homology"/>
<gene>
    <name evidence="12" type="ORF">EDC19_2843</name>
</gene>
<evidence type="ECO:0000256" key="10">
    <source>
        <dbReference type="SAM" id="Phobius"/>
    </source>
</evidence>
<dbReference type="GO" id="GO:0051205">
    <property type="term" value="P:protein insertion into membrane"/>
    <property type="evidence" value="ECO:0007669"/>
    <property type="project" value="TreeGrafter"/>
</dbReference>
<reference evidence="12 13" key="1">
    <citation type="submission" date="2019-03" db="EMBL/GenBank/DDBJ databases">
        <title>Genomic Encyclopedia of Type Strains, Phase IV (KMG-IV): sequencing the most valuable type-strain genomes for metagenomic binning, comparative biology and taxonomic classification.</title>
        <authorList>
            <person name="Goeker M."/>
        </authorList>
    </citation>
    <scope>NUCLEOTIDE SEQUENCE [LARGE SCALE GENOMIC DNA]</scope>
    <source>
        <strain evidence="12 13">DSM 24176</strain>
    </source>
</reference>
<keyword evidence="3" id="KW-1003">Cell membrane</keyword>
<dbReference type="NCBIfam" id="TIGR03592">
    <property type="entry name" value="yidC_oxa1_cterm"/>
    <property type="match status" value="1"/>
</dbReference>
<keyword evidence="4 9" id="KW-0812">Transmembrane</keyword>
<dbReference type="OrthoDB" id="9780552at2"/>
<evidence type="ECO:0000259" key="11">
    <source>
        <dbReference type="Pfam" id="PF02096"/>
    </source>
</evidence>
<feature type="domain" description="Membrane insertase YidC/Oxa/ALB C-terminal" evidence="11">
    <location>
        <begin position="42"/>
        <end position="308"/>
    </location>
</feature>
<dbReference type="Proteomes" id="UP000294545">
    <property type="component" value="Unassembled WGS sequence"/>
</dbReference>
<evidence type="ECO:0000313" key="13">
    <source>
        <dbReference type="Proteomes" id="UP000294545"/>
    </source>
</evidence>
<comment type="similarity">
    <text evidence="9">Belongs to the OXA1/ALB3/YidC family.</text>
</comment>
<keyword evidence="7 10" id="KW-0472">Membrane</keyword>
<evidence type="ECO:0000256" key="1">
    <source>
        <dbReference type="ARBA" id="ARBA00004651"/>
    </source>
</evidence>